<dbReference type="AlphaFoldDB" id="A0A0A8Z4L1"/>
<organism evidence="2">
    <name type="scientific">Arundo donax</name>
    <name type="common">Giant reed</name>
    <name type="synonym">Donax arundinaceus</name>
    <dbReference type="NCBI Taxonomy" id="35708"/>
    <lineage>
        <taxon>Eukaryota</taxon>
        <taxon>Viridiplantae</taxon>
        <taxon>Streptophyta</taxon>
        <taxon>Embryophyta</taxon>
        <taxon>Tracheophyta</taxon>
        <taxon>Spermatophyta</taxon>
        <taxon>Magnoliopsida</taxon>
        <taxon>Liliopsida</taxon>
        <taxon>Poales</taxon>
        <taxon>Poaceae</taxon>
        <taxon>PACMAD clade</taxon>
        <taxon>Arundinoideae</taxon>
        <taxon>Arundineae</taxon>
        <taxon>Arundo</taxon>
    </lineage>
</organism>
<sequence>MRFGLAHSDSARCLGPARTRSSSPPPSPAS</sequence>
<dbReference type="EMBL" id="GBRH01268098">
    <property type="protein sequence ID" value="JAD29797.1"/>
    <property type="molecule type" value="Transcribed_RNA"/>
</dbReference>
<reference evidence="2" key="1">
    <citation type="submission" date="2014-09" db="EMBL/GenBank/DDBJ databases">
        <authorList>
            <person name="Magalhaes I.L.F."/>
            <person name="Oliveira U."/>
            <person name="Santos F.R."/>
            <person name="Vidigal T.H.D.A."/>
            <person name="Brescovit A.D."/>
            <person name="Santos A.J."/>
        </authorList>
    </citation>
    <scope>NUCLEOTIDE SEQUENCE</scope>
    <source>
        <tissue evidence="2">Shoot tissue taken approximately 20 cm above the soil surface</tissue>
    </source>
</reference>
<protein>
    <submittedName>
        <fullName evidence="2">Small nuclear ribonucleoprotein LSM1</fullName>
    </submittedName>
</protein>
<dbReference type="GO" id="GO:1990904">
    <property type="term" value="C:ribonucleoprotein complex"/>
    <property type="evidence" value="ECO:0007669"/>
    <property type="project" value="UniProtKB-KW"/>
</dbReference>
<evidence type="ECO:0000256" key="1">
    <source>
        <dbReference type="SAM" id="MobiDB-lite"/>
    </source>
</evidence>
<evidence type="ECO:0000313" key="2">
    <source>
        <dbReference type="EMBL" id="JAD29797.1"/>
    </source>
</evidence>
<proteinExistence type="predicted"/>
<name>A0A0A8Z4L1_ARUDO</name>
<keyword evidence="2" id="KW-0687">Ribonucleoprotein</keyword>
<reference evidence="2" key="2">
    <citation type="journal article" date="2015" name="Data Brief">
        <title>Shoot transcriptome of the giant reed, Arundo donax.</title>
        <authorList>
            <person name="Barrero R.A."/>
            <person name="Guerrero F.D."/>
            <person name="Moolhuijzen P."/>
            <person name="Goolsby J.A."/>
            <person name="Tidwell J."/>
            <person name="Bellgard S.E."/>
            <person name="Bellgard M.I."/>
        </authorList>
    </citation>
    <scope>NUCLEOTIDE SEQUENCE</scope>
    <source>
        <tissue evidence="2">Shoot tissue taken approximately 20 cm above the soil surface</tissue>
    </source>
</reference>
<accession>A0A0A8Z4L1</accession>
<feature type="region of interest" description="Disordered" evidence="1">
    <location>
        <begin position="1"/>
        <end position="30"/>
    </location>
</feature>